<proteinExistence type="predicted"/>
<keyword evidence="6" id="KW-1185">Reference proteome</keyword>
<feature type="signal peptide" evidence="2">
    <location>
        <begin position="1"/>
        <end position="20"/>
    </location>
</feature>
<keyword evidence="1 2" id="KW-0732">Signal</keyword>
<dbReference type="Gene3D" id="3.40.50.1460">
    <property type="match status" value="1"/>
</dbReference>
<reference evidence="5" key="1">
    <citation type="submission" date="2021-01" db="EMBL/GenBank/DDBJ databases">
        <title>Marivirga sp. nov., isolated from intertidal surface sediments.</title>
        <authorList>
            <person name="Zhang M."/>
        </authorList>
    </citation>
    <scope>NUCLEOTIDE SEQUENCE</scope>
    <source>
        <strain evidence="5">SM1354</strain>
    </source>
</reference>
<evidence type="ECO:0000313" key="6">
    <source>
        <dbReference type="Proteomes" id="UP000642920"/>
    </source>
</evidence>
<feature type="domain" description="Secretion system C-terminal sorting" evidence="4">
    <location>
        <begin position="1034"/>
        <end position="1113"/>
    </location>
</feature>
<dbReference type="EMBL" id="JAERQG010000004">
    <property type="protein sequence ID" value="MBL0766900.1"/>
    <property type="molecule type" value="Genomic_DNA"/>
</dbReference>
<dbReference type="GO" id="GO:0008234">
    <property type="term" value="F:cysteine-type peptidase activity"/>
    <property type="evidence" value="ECO:0007669"/>
    <property type="project" value="InterPro"/>
</dbReference>
<dbReference type="AlphaFoldDB" id="A0A937AB15"/>
<dbReference type="InterPro" id="IPR026444">
    <property type="entry name" value="Secre_tail"/>
</dbReference>
<dbReference type="NCBIfam" id="NF033707">
    <property type="entry name" value="T9SS_sortase"/>
    <property type="match status" value="1"/>
</dbReference>
<accession>A0A937AB15</accession>
<dbReference type="Gene3D" id="3.40.50.10390">
    <property type="entry name" value="Gingipain r, domain 1"/>
    <property type="match status" value="1"/>
</dbReference>
<dbReference type="RefSeq" id="WP_201923935.1">
    <property type="nucleotide sequence ID" value="NZ_JAERQG010000004.1"/>
</dbReference>
<name>A0A937AB15_9BACT</name>
<evidence type="ECO:0000259" key="4">
    <source>
        <dbReference type="Pfam" id="PF18962"/>
    </source>
</evidence>
<dbReference type="CDD" id="cd02258">
    <property type="entry name" value="Peptidase_C25_N"/>
    <property type="match status" value="1"/>
</dbReference>
<evidence type="ECO:0000313" key="5">
    <source>
        <dbReference type="EMBL" id="MBL0766900.1"/>
    </source>
</evidence>
<evidence type="ECO:0000256" key="2">
    <source>
        <dbReference type="SAM" id="SignalP"/>
    </source>
</evidence>
<organism evidence="5 6">
    <name type="scientific">Marivirga atlantica</name>
    <dbReference type="NCBI Taxonomy" id="1548457"/>
    <lineage>
        <taxon>Bacteria</taxon>
        <taxon>Pseudomonadati</taxon>
        <taxon>Bacteroidota</taxon>
        <taxon>Cytophagia</taxon>
        <taxon>Cytophagales</taxon>
        <taxon>Marivirgaceae</taxon>
        <taxon>Marivirga</taxon>
    </lineage>
</organism>
<evidence type="ECO:0000259" key="3">
    <source>
        <dbReference type="Pfam" id="PF01364"/>
    </source>
</evidence>
<evidence type="ECO:0000256" key="1">
    <source>
        <dbReference type="ARBA" id="ARBA00022729"/>
    </source>
</evidence>
<feature type="domain" description="Gingipain" evidence="3">
    <location>
        <begin position="397"/>
        <end position="771"/>
    </location>
</feature>
<dbReference type="SUPFAM" id="SSF52129">
    <property type="entry name" value="Caspase-like"/>
    <property type="match status" value="1"/>
</dbReference>
<dbReference type="Proteomes" id="UP000642920">
    <property type="component" value="Unassembled WGS sequence"/>
</dbReference>
<protein>
    <submittedName>
        <fullName evidence="5">Type IX secretion system sortase PorU</fullName>
    </submittedName>
</protein>
<dbReference type="Pfam" id="PF01364">
    <property type="entry name" value="Peptidase_C25"/>
    <property type="match status" value="1"/>
</dbReference>
<dbReference type="InterPro" id="IPR001769">
    <property type="entry name" value="Gingipain"/>
</dbReference>
<dbReference type="GO" id="GO:0006508">
    <property type="term" value="P:proteolysis"/>
    <property type="evidence" value="ECO:0007669"/>
    <property type="project" value="InterPro"/>
</dbReference>
<dbReference type="InterPro" id="IPR029031">
    <property type="entry name" value="Gingipain_N_sf"/>
</dbReference>
<dbReference type="Pfam" id="PF18962">
    <property type="entry name" value="Por_Secre_tail"/>
    <property type="match status" value="1"/>
</dbReference>
<gene>
    <name evidence="5" type="primary">porU</name>
    <name evidence="5" type="ORF">JKP34_16655</name>
</gene>
<dbReference type="InterPro" id="IPR029030">
    <property type="entry name" value="Caspase-like_dom_sf"/>
</dbReference>
<feature type="chain" id="PRO_5037187749" evidence="2">
    <location>
        <begin position="21"/>
        <end position="1126"/>
    </location>
</feature>
<comment type="caution">
    <text evidence="5">The sequence shown here is derived from an EMBL/GenBank/DDBJ whole genome shotgun (WGS) entry which is preliminary data.</text>
</comment>
<sequence length="1126" mass="127231">MFKRLILLLIILCAALVAEAQSVLTQSNVLKIATSKEGVYKIDASLLKSAGFNPSEIDPNKIGVYGMPGGSIPQANSIAYPNSPQQLAISKEANSNSSFESNEYILFYADHVDNIQYDFAEKIYSYSKNIYSDSLYFFIAIDDDNPQKLIQIVNESTTSTNTFNWSDQIYLHERELVNVLSSGRKWFGESFLVEKSRSFTFDLRNELASNQPIVLNSAYVGQSTSVDSLRISVNDFQLIEHPIPNISDSDYTAEGRLINNFDQISTSILSGRSLEVTLEHINSKGNQYSGYLDYLYLQVPEQNIFDSEQLVIRNRNFQLQSNFKVAIDLASEAKIWDVSDELMPRSINHNSGGFSFKNTNDTTEVKFVVFNQEIAYKPTFIESVDKLTLNTSSTPDFLIISHPAFIEAANKLASHRSSFSGFDVTVASTSDIFNEFGSGRRDVSALRNYIRKLYRQAPNKLKYVLMMGSGSYDYKNRVSRNTNYVPIYQSRESLDPVATYASDDFFVFMDDNEGAWEENTSNNDQMDLGIGRITARNLEDALHTVDKIIRYDKDPILKGKWRNELYYVADDEDNPSSSDINQFYKESQQLIDFVVSEFDYFNINKLFLGAYEQEAFASSERSPEMKDAINKMMEKGALLVNYIGHGAEESWTNEAILTNSMIRGWNNTNHFPLFVTATCEFGRHDNPFIVSGAQKLLHKHNSGAIALLTTSRPVYSSSNLKLNKAFYANAFKRENNTPQRLGDIIRETKNNSISDVNNRNFILLGDPSMTLGLPKEKIIVDELYNENGPTDTLRSLDKVSITGHIENFNGARLNDFDGEVIAELFDKAVLKETKEDEKYQFESFESVLYRGRGSVNNGEFTLTFYLPKEINYQNGLGKLSMYAANSKDLTDANGFKTDFTVGGSSNVGIEDDISPDITAFLNDSTFQNGDEVGSKNDLLISLYDEYGISISQNGLNNGVYFQLDDREKTKINDFFYYEKDSYQKGSVQVSLPELEEGMHQLKVGAVDVFNNPSETFIDFYVVSSDQLNILDFLVYPNPAQNNVNLVFAHNRKGEELEVNYEILDGFGRMVFSDKFVTSDLRRQDSWNLRAGGGEKIKAGIYFISLNLRSTSDASKTRQIKKLIVVN</sequence>